<dbReference type="FunFam" id="1.20.1280.290:FF:000009">
    <property type="entry name" value="PQ loop repeat family protein"/>
    <property type="match status" value="1"/>
</dbReference>
<dbReference type="OrthoDB" id="8048523at2759"/>
<dbReference type="GO" id="GO:0034488">
    <property type="term" value="P:basic amino acid transmembrane export from vacuole"/>
    <property type="evidence" value="ECO:0007669"/>
    <property type="project" value="TreeGrafter"/>
</dbReference>
<keyword evidence="4 7" id="KW-0472">Membrane</keyword>
<keyword evidence="3 7" id="KW-1133">Transmembrane helix</keyword>
<proteinExistence type="inferred from homology"/>
<dbReference type="Pfam" id="PF04193">
    <property type="entry name" value="PQ-loop"/>
    <property type="match status" value="2"/>
</dbReference>
<evidence type="ECO:0000256" key="6">
    <source>
        <dbReference type="ARBA" id="ARBA00050768"/>
    </source>
</evidence>
<dbReference type="InterPro" id="IPR051415">
    <property type="entry name" value="LAAT-1"/>
</dbReference>
<reference evidence="9" key="1">
    <citation type="submission" date="2016-05" db="EMBL/GenBank/DDBJ databases">
        <title>Comparative genomics of biotechnologically important yeasts.</title>
        <authorList>
            <consortium name="DOE Joint Genome Institute"/>
            <person name="Riley R."/>
            <person name="Haridas S."/>
            <person name="Wolfe K.H."/>
            <person name="Lopes M.R."/>
            <person name="Hittinger C.T."/>
            <person name="Goker M."/>
            <person name="Salamov A."/>
            <person name="Wisecaver J."/>
            <person name="Long T.M."/>
            <person name="Aerts A.L."/>
            <person name="Barry K."/>
            <person name="Choi C."/>
            <person name="Clum A."/>
            <person name="Coughlan A.Y."/>
            <person name="Deshpande S."/>
            <person name="Douglass A.P."/>
            <person name="Hanson S.J."/>
            <person name="Klenk H.-P."/>
            <person name="Labutti K."/>
            <person name="Lapidus A."/>
            <person name="Lindquist E."/>
            <person name="Lipzen A."/>
            <person name="Meier-Kolthoff J.P."/>
            <person name="Ohm R.A."/>
            <person name="Otillar R.P."/>
            <person name="Pangilinan J."/>
            <person name="Peng Y."/>
            <person name="Rokas A."/>
            <person name="Rosa C.A."/>
            <person name="Scheuner C."/>
            <person name="Sibirny A.A."/>
            <person name="Slot J.C."/>
            <person name="Stielow J.B."/>
            <person name="Sun H."/>
            <person name="Kurtzman C.P."/>
            <person name="Blackwell M."/>
            <person name="Grigoriev I.V."/>
            <person name="Jeffries T.W."/>
        </authorList>
    </citation>
    <scope>NUCLEOTIDE SEQUENCE [LARGE SCALE GENOMIC DNA]</scope>
    <source>
        <strain evidence="9">NRRL Y-2460</strain>
    </source>
</reference>
<accession>A0A1E4TUT5</accession>
<dbReference type="SMART" id="SM00679">
    <property type="entry name" value="CTNS"/>
    <property type="match status" value="2"/>
</dbReference>
<name>A0A1E4TUT5_PACTA</name>
<protein>
    <submittedName>
        <fullName evidence="8">Uncharacterized protein</fullName>
    </submittedName>
</protein>
<comment type="subcellular location">
    <subcellularLocation>
        <location evidence="1">Membrane</location>
        <topology evidence="1">Multi-pass membrane protein</topology>
    </subcellularLocation>
</comment>
<dbReference type="InterPro" id="IPR006603">
    <property type="entry name" value="PQ-loop_rpt"/>
</dbReference>
<dbReference type="Proteomes" id="UP000094236">
    <property type="component" value="Unassembled WGS sequence"/>
</dbReference>
<evidence type="ECO:0000256" key="2">
    <source>
        <dbReference type="ARBA" id="ARBA00022692"/>
    </source>
</evidence>
<feature type="non-terminal residue" evidence="8">
    <location>
        <position position="1"/>
    </location>
</feature>
<feature type="transmembrane region" description="Helical" evidence="7">
    <location>
        <begin position="94"/>
        <end position="114"/>
    </location>
</feature>
<keyword evidence="2 7" id="KW-0812">Transmembrane</keyword>
<evidence type="ECO:0000313" key="8">
    <source>
        <dbReference type="EMBL" id="ODV95510.1"/>
    </source>
</evidence>
<feature type="transmembrane region" description="Helical" evidence="7">
    <location>
        <begin position="32"/>
        <end position="50"/>
    </location>
</feature>
<organism evidence="8 9">
    <name type="scientific">Pachysolen tannophilus NRRL Y-2460</name>
    <dbReference type="NCBI Taxonomy" id="669874"/>
    <lineage>
        <taxon>Eukaryota</taxon>
        <taxon>Fungi</taxon>
        <taxon>Dikarya</taxon>
        <taxon>Ascomycota</taxon>
        <taxon>Saccharomycotina</taxon>
        <taxon>Pichiomycetes</taxon>
        <taxon>Pachysolenaceae</taxon>
        <taxon>Pachysolen</taxon>
    </lineage>
</organism>
<dbReference type="PANTHER" id="PTHR16201:SF34">
    <property type="entry name" value="LYSOSOMAL AMINO ACID TRANSPORTER 1"/>
    <property type="match status" value="1"/>
</dbReference>
<feature type="transmembrane region" description="Helical" evidence="7">
    <location>
        <begin position="211"/>
        <end position="232"/>
    </location>
</feature>
<dbReference type="Gene3D" id="1.20.1280.290">
    <property type="match status" value="2"/>
</dbReference>
<comment type="catalytic activity">
    <reaction evidence="6">
        <text>L-histidine(out) + L-arginine(in) = L-histidine(in) + L-arginine(out)</text>
        <dbReference type="Rhea" id="RHEA:71063"/>
        <dbReference type="ChEBI" id="CHEBI:32682"/>
        <dbReference type="ChEBI" id="CHEBI:57595"/>
    </reaction>
</comment>
<keyword evidence="9" id="KW-1185">Reference proteome</keyword>
<evidence type="ECO:0000256" key="4">
    <source>
        <dbReference type="ARBA" id="ARBA00023136"/>
    </source>
</evidence>
<dbReference type="GO" id="GO:0000329">
    <property type="term" value="C:fungal-type vacuole membrane"/>
    <property type="evidence" value="ECO:0007669"/>
    <property type="project" value="TreeGrafter"/>
</dbReference>
<feature type="transmembrane region" description="Helical" evidence="7">
    <location>
        <begin position="129"/>
        <end position="152"/>
    </location>
</feature>
<feature type="transmembrane region" description="Helical" evidence="7">
    <location>
        <begin position="173"/>
        <end position="191"/>
    </location>
</feature>
<evidence type="ECO:0000256" key="5">
    <source>
        <dbReference type="ARBA" id="ARBA00038039"/>
    </source>
</evidence>
<evidence type="ECO:0000256" key="3">
    <source>
        <dbReference type="ARBA" id="ARBA00022989"/>
    </source>
</evidence>
<evidence type="ECO:0000256" key="7">
    <source>
        <dbReference type="SAM" id="Phobius"/>
    </source>
</evidence>
<feature type="transmembrane region" description="Helical" evidence="7">
    <location>
        <begin position="62"/>
        <end position="82"/>
    </location>
</feature>
<dbReference type="AlphaFoldDB" id="A0A1E4TUT5"/>
<evidence type="ECO:0000313" key="9">
    <source>
        <dbReference type="Proteomes" id="UP000094236"/>
    </source>
</evidence>
<dbReference type="PANTHER" id="PTHR16201">
    <property type="entry name" value="SEVEN TRANSMEMBRANE PROTEIN 1-RELATED"/>
    <property type="match status" value="1"/>
</dbReference>
<feature type="non-terminal residue" evidence="8">
    <location>
        <position position="233"/>
    </location>
</feature>
<dbReference type="EMBL" id="KV454014">
    <property type="protein sequence ID" value="ODV95510.1"/>
    <property type="molecule type" value="Genomic_DNA"/>
</dbReference>
<gene>
    <name evidence="8" type="ORF">PACTADRAFT_25359</name>
</gene>
<comment type="similarity">
    <text evidence="5">Belongs to the laat-1 family.</text>
</comment>
<evidence type="ECO:0000256" key="1">
    <source>
        <dbReference type="ARBA" id="ARBA00004141"/>
    </source>
</evidence>
<sequence>LSLVAGYLSITSWLFAQLPQVIKNYNSKSVDGISLGFLLCWFAGDFLNFLSCLMMEALPFQIILSGYYCIIDSILGFQFFFYTKFKNNYNFANLVSSSFIIGFNKAAAVPISFVSSSSASSSASASSSFVLPIIGSMSLGKILAWACTFLYLSSRLPQLVHNFQRKSVKGLSVYLVAAALFGNLTYSISLITSESSLDGGEISKQFWEKELSYFIGALGTVIFDLGILIQWYF</sequence>
<dbReference type="GO" id="GO:0015174">
    <property type="term" value="F:basic amino acid transmembrane transporter activity"/>
    <property type="evidence" value="ECO:0007669"/>
    <property type="project" value="TreeGrafter"/>
</dbReference>